<gene>
    <name evidence="3" type="ORF">GCM10008170_09020</name>
    <name evidence="4" type="ORF">JOD31_002044</name>
</gene>
<dbReference type="InterPro" id="IPR024399">
    <property type="entry name" value="DUF2628"/>
</dbReference>
<feature type="compositionally biased region" description="Low complexity" evidence="1">
    <location>
        <begin position="146"/>
        <end position="160"/>
    </location>
</feature>
<keyword evidence="2" id="KW-1133">Transmembrane helix</keyword>
<organism evidence="3 6">
    <name type="scientific">Methylopila capsulata</name>
    <dbReference type="NCBI Taxonomy" id="61654"/>
    <lineage>
        <taxon>Bacteria</taxon>
        <taxon>Pseudomonadati</taxon>
        <taxon>Pseudomonadota</taxon>
        <taxon>Alphaproteobacteria</taxon>
        <taxon>Hyphomicrobiales</taxon>
        <taxon>Methylopilaceae</taxon>
        <taxon>Methylopila</taxon>
    </lineage>
</organism>
<dbReference type="Proteomes" id="UP000758856">
    <property type="component" value="Unassembled WGS sequence"/>
</dbReference>
<keyword evidence="5" id="KW-1185">Reference proteome</keyword>
<dbReference type="Pfam" id="PF10947">
    <property type="entry name" value="DUF2628"/>
    <property type="match status" value="1"/>
</dbReference>
<feature type="transmembrane region" description="Helical" evidence="2">
    <location>
        <begin position="48"/>
        <end position="68"/>
    </location>
</feature>
<dbReference type="RefSeq" id="WP_204950213.1">
    <property type="nucleotide sequence ID" value="NZ_BSFF01000001.1"/>
</dbReference>
<dbReference type="Proteomes" id="UP001143400">
    <property type="component" value="Unassembled WGS sequence"/>
</dbReference>
<evidence type="ECO:0000313" key="5">
    <source>
        <dbReference type="Proteomes" id="UP000758856"/>
    </source>
</evidence>
<comment type="caution">
    <text evidence="3">The sequence shown here is derived from an EMBL/GenBank/DDBJ whole genome shotgun (WGS) entry which is preliminary data.</text>
</comment>
<sequence>MQTWLIYEPPGGAARTLDDAERFVVLREGFHKLAFLAPAIWLIYRRCWMALALYIAAEIVLALIAQGLELRGGSALVFALLPNLAVGFEASWLRARALERRGYSYAASVFARGREEAEAHFFTDWLADQPRETARPQPSAAPYRPAQPAFSFFPQPGAAR</sequence>
<keyword evidence="2" id="KW-0472">Membrane</keyword>
<evidence type="ECO:0008006" key="7">
    <source>
        <dbReference type="Google" id="ProtNLM"/>
    </source>
</evidence>
<evidence type="ECO:0000256" key="1">
    <source>
        <dbReference type="SAM" id="MobiDB-lite"/>
    </source>
</evidence>
<evidence type="ECO:0000256" key="2">
    <source>
        <dbReference type="SAM" id="Phobius"/>
    </source>
</evidence>
<dbReference type="AlphaFoldDB" id="A0A9W6MR38"/>
<feature type="transmembrane region" description="Helical" evidence="2">
    <location>
        <begin position="74"/>
        <end position="93"/>
    </location>
</feature>
<reference evidence="4 5" key="2">
    <citation type="submission" date="2021-01" db="EMBL/GenBank/DDBJ databases">
        <title>Genomic Encyclopedia of Type Strains, Phase IV (KMG-IV): sequencing the most valuable type-strain genomes for metagenomic binning, comparative biology and taxonomic classification.</title>
        <authorList>
            <person name="Goeker M."/>
        </authorList>
    </citation>
    <scope>NUCLEOTIDE SEQUENCE [LARGE SCALE GENOMIC DNA]</scope>
    <source>
        <strain evidence="4 5">DSM 6130</strain>
    </source>
</reference>
<feature type="region of interest" description="Disordered" evidence="1">
    <location>
        <begin position="132"/>
        <end position="160"/>
    </location>
</feature>
<evidence type="ECO:0000313" key="3">
    <source>
        <dbReference type="EMBL" id="GLK54883.1"/>
    </source>
</evidence>
<name>A0A9W6MR38_9HYPH</name>
<keyword evidence="2" id="KW-0812">Transmembrane</keyword>
<dbReference type="EMBL" id="JAFBCY010000002">
    <property type="protein sequence ID" value="MBM7851819.1"/>
    <property type="molecule type" value="Genomic_DNA"/>
</dbReference>
<accession>A0A9W6MR38</accession>
<reference evidence="3" key="1">
    <citation type="journal article" date="2014" name="Int. J. Syst. Evol. Microbiol.">
        <title>Complete genome sequence of Corynebacterium casei LMG S-19264T (=DSM 44701T), isolated from a smear-ripened cheese.</title>
        <authorList>
            <consortium name="US DOE Joint Genome Institute (JGI-PGF)"/>
            <person name="Walter F."/>
            <person name="Albersmeier A."/>
            <person name="Kalinowski J."/>
            <person name="Ruckert C."/>
        </authorList>
    </citation>
    <scope>NUCLEOTIDE SEQUENCE</scope>
    <source>
        <strain evidence="3">VKM B-1606</strain>
    </source>
</reference>
<protein>
    <recommendedName>
        <fullName evidence="7">DUF2628 domain-containing protein</fullName>
    </recommendedName>
</protein>
<evidence type="ECO:0000313" key="4">
    <source>
        <dbReference type="EMBL" id="MBM7851819.1"/>
    </source>
</evidence>
<reference evidence="3" key="3">
    <citation type="submission" date="2023-01" db="EMBL/GenBank/DDBJ databases">
        <authorList>
            <person name="Sun Q."/>
            <person name="Evtushenko L."/>
        </authorList>
    </citation>
    <scope>NUCLEOTIDE SEQUENCE</scope>
    <source>
        <strain evidence="3">VKM B-1606</strain>
    </source>
</reference>
<proteinExistence type="predicted"/>
<dbReference type="EMBL" id="BSFF01000001">
    <property type="protein sequence ID" value="GLK54883.1"/>
    <property type="molecule type" value="Genomic_DNA"/>
</dbReference>
<evidence type="ECO:0000313" key="6">
    <source>
        <dbReference type="Proteomes" id="UP001143400"/>
    </source>
</evidence>